<evidence type="ECO:0000313" key="2">
    <source>
        <dbReference type="EMBL" id="KAF2267187.1"/>
    </source>
</evidence>
<protein>
    <submittedName>
        <fullName evidence="2">Uncharacterized protein</fullName>
    </submittedName>
</protein>
<name>A0A9P4KDF0_9PLEO</name>
<dbReference type="EMBL" id="ML986593">
    <property type="protein sequence ID" value="KAF2267187.1"/>
    <property type="molecule type" value="Genomic_DNA"/>
</dbReference>
<reference evidence="3" key="1">
    <citation type="journal article" date="2020" name="Stud. Mycol.">
        <title>101 Dothideomycetes genomes: A test case for predicting lifestyles and emergence of pathogens.</title>
        <authorList>
            <person name="Haridas S."/>
            <person name="Albert R."/>
            <person name="Binder M."/>
            <person name="Bloem J."/>
            <person name="LaButti K."/>
            <person name="Salamov A."/>
            <person name="Andreopoulos B."/>
            <person name="Baker S."/>
            <person name="Barry K."/>
            <person name="Bills G."/>
            <person name="Bluhm B."/>
            <person name="Cannon C."/>
            <person name="Castanera R."/>
            <person name="Culley D."/>
            <person name="Daum C."/>
            <person name="Ezra D."/>
            <person name="Gonzalez J."/>
            <person name="Henrissat B."/>
            <person name="Kuo A."/>
            <person name="Liang C."/>
            <person name="Lipzen A."/>
            <person name="Lutzoni F."/>
            <person name="Magnuson J."/>
            <person name="Mondo S."/>
            <person name="Nolan M."/>
            <person name="Ohm R."/>
            <person name="Pangilinan J."/>
            <person name="Park H.-J."/>
            <person name="Ramirez L."/>
            <person name="Alfaro M."/>
            <person name="Sun H."/>
            <person name="Tritt A."/>
            <person name="Yoshinaga Y."/>
            <person name="Zwiers L.-H."/>
            <person name="Turgeon B."/>
            <person name="Goodwin S."/>
            <person name="Spatafora J."/>
            <person name="Crous P."/>
            <person name="Grigoriev I."/>
        </authorList>
    </citation>
    <scope>NUCLEOTIDE SEQUENCE [LARGE SCALE GENOMIC DNA]</scope>
    <source>
        <strain evidence="3">CBS 304.66</strain>
    </source>
</reference>
<gene>
    <name evidence="2" type="ORF">CC78DRAFT_577385</name>
</gene>
<dbReference type="Proteomes" id="UP000800093">
    <property type="component" value="Unassembled WGS sequence"/>
</dbReference>
<proteinExistence type="predicted"/>
<feature type="region of interest" description="Disordered" evidence="1">
    <location>
        <begin position="185"/>
        <end position="206"/>
    </location>
</feature>
<dbReference type="AlphaFoldDB" id="A0A9P4KDF0"/>
<keyword evidence="3" id="KW-1185">Reference proteome</keyword>
<evidence type="ECO:0000313" key="3">
    <source>
        <dbReference type="Proteomes" id="UP000800093"/>
    </source>
</evidence>
<sequence length="206" mass="22478">MSHMRKRCLKFDSCQARRHAQTVPHQLLPYVPISPKLSTNSSGSAMLPTMHGVGGPLRIHMRLASSQMKAQHPSLPANVPQYAYSSITSVLGKRAIWASQYSFDITFLAAVRRHQQLADPAAAERVRVCSRAGNCSPEDSLVLEFSTPLPAPTICLAPPPTHRYLIIPRPGLPWSQFHMAVEARGHGDPLGKGPSARRHLGPASSL</sequence>
<evidence type="ECO:0000256" key="1">
    <source>
        <dbReference type="SAM" id="MobiDB-lite"/>
    </source>
</evidence>
<accession>A0A9P4KDF0</accession>
<comment type="caution">
    <text evidence="2">The sequence shown here is derived from an EMBL/GenBank/DDBJ whole genome shotgun (WGS) entry which is preliminary data.</text>
</comment>
<organism evidence="2 3">
    <name type="scientific">Lojkania enalia</name>
    <dbReference type="NCBI Taxonomy" id="147567"/>
    <lineage>
        <taxon>Eukaryota</taxon>
        <taxon>Fungi</taxon>
        <taxon>Dikarya</taxon>
        <taxon>Ascomycota</taxon>
        <taxon>Pezizomycotina</taxon>
        <taxon>Dothideomycetes</taxon>
        <taxon>Pleosporomycetidae</taxon>
        <taxon>Pleosporales</taxon>
        <taxon>Pleosporales incertae sedis</taxon>
        <taxon>Lojkania</taxon>
    </lineage>
</organism>